<evidence type="ECO:0000256" key="3">
    <source>
        <dbReference type="ARBA" id="ARBA00007658"/>
    </source>
</evidence>
<dbReference type="InterPro" id="IPR036026">
    <property type="entry name" value="Seven-hairpin_glycosidases"/>
</dbReference>
<name>A0A9W9BK92_9HYPO</name>
<dbReference type="EC" id="3.2.1.-" evidence="12"/>
<dbReference type="PANTHER" id="PTHR11742">
    <property type="entry name" value="MANNOSYL-OLIGOSACCHARIDE ALPHA-1,2-MANNOSIDASE-RELATED"/>
    <property type="match status" value="1"/>
</dbReference>
<evidence type="ECO:0000256" key="4">
    <source>
        <dbReference type="ARBA" id="ARBA00022729"/>
    </source>
</evidence>
<gene>
    <name evidence="14" type="primary">mns1B</name>
    <name evidence="14" type="ORF">N0V84_008207</name>
</gene>
<dbReference type="PROSITE" id="PS51257">
    <property type="entry name" value="PROKAR_LIPOPROTEIN"/>
    <property type="match status" value="1"/>
</dbReference>
<comment type="similarity">
    <text evidence="3 12">Belongs to the glycosyl hydrolase 47 family.</text>
</comment>
<dbReference type="Gene3D" id="1.50.10.10">
    <property type="match status" value="1"/>
</dbReference>
<evidence type="ECO:0000256" key="8">
    <source>
        <dbReference type="ARBA" id="ARBA00023295"/>
    </source>
</evidence>
<dbReference type="PANTHER" id="PTHR11742:SF101">
    <property type="entry name" value="MANNOSYL-OLIGOSACCHARIDE ALPHA-1,2-MANNOSIDASE 1B"/>
    <property type="match status" value="1"/>
</dbReference>
<evidence type="ECO:0000256" key="6">
    <source>
        <dbReference type="ARBA" id="ARBA00023157"/>
    </source>
</evidence>
<reference evidence="14" key="1">
    <citation type="submission" date="2022-10" db="EMBL/GenBank/DDBJ databases">
        <title>Tapping the CABI collections for fungal endophytes: first genome assemblies for Collariella, Neodidymelliopsis, Ascochyta clinopodiicola, Didymella pomorum, Didymosphaeria variabile, Neocosmospora piperis and Neocucurbitaria cava.</title>
        <authorList>
            <person name="Hill R."/>
        </authorList>
    </citation>
    <scope>NUCLEOTIDE SEQUENCE</scope>
    <source>
        <strain evidence="14">IMI 366586</strain>
    </source>
</reference>
<comment type="catalytic activity">
    <reaction evidence="10">
        <text>N(4)-(alpha-D-Man-(1-&gt;2)-alpha-D-Man-(1-&gt;2)-alpha-D-Man-(1-&gt;3)-[alpha-D-Man-(1-&gt;2)-alpha-D-Man-(1-&gt;3)-[alpha-D-Man-(1-&gt;2)-alpha-D-Man-(1-&gt;6)]-alpha-D-Man-(1-&gt;6)]-beta-D-Man-(1-&gt;4)-beta-D-GlcNAc-(1-&gt;4)-beta-D-GlcNAc)-L-asparaginyl-[protein] (N-glucan mannose isomer 9A1,2,3B1,2,3) + 4 H2O = N(4)-(alpha-D-Man-(1-&gt;3)-[alpha-D-Man-(1-&gt;3)-[alpha-D-Man-(1-&gt;6)]-alpha-D-Man-(1-&gt;6)]-beta-D-Man-(1-&gt;4)-beta-D-GlcNAc-(1-&gt;4)-beta-D-GlcNAc)-L-asparaginyl-[protein] (N-glucan mannose isomer 5A1,2) + 4 beta-D-mannose</text>
        <dbReference type="Rhea" id="RHEA:56008"/>
        <dbReference type="Rhea" id="RHEA-COMP:14356"/>
        <dbReference type="Rhea" id="RHEA-COMP:14367"/>
        <dbReference type="ChEBI" id="CHEBI:15377"/>
        <dbReference type="ChEBI" id="CHEBI:28563"/>
        <dbReference type="ChEBI" id="CHEBI:59087"/>
        <dbReference type="ChEBI" id="CHEBI:139493"/>
        <dbReference type="EC" id="3.2.1.113"/>
    </reaction>
</comment>
<comment type="cofactor">
    <cofactor evidence="1">
        <name>Ca(2+)</name>
        <dbReference type="ChEBI" id="CHEBI:29108"/>
    </cofactor>
</comment>
<evidence type="ECO:0000256" key="2">
    <source>
        <dbReference type="ARBA" id="ARBA00004922"/>
    </source>
</evidence>
<dbReference type="InterPro" id="IPR001382">
    <property type="entry name" value="Glyco_hydro_47"/>
</dbReference>
<comment type="catalytic activity">
    <reaction evidence="9">
        <text>N(4)-(alpha-D-Man-(1-&gt;2)-alpha-D-Man-(1-&gt;2)-alpha-D-Man-(1-&gt;3)-[alpha-D-Man-(1-&gt;3)-[alpha-D-Man-(1-&gt;2)-alpha-D-Man-(1-&gt;6)]-alpha-D-Man-(1-&gt;6)]-beta-D-Man-(1-&gt;4)-beta-D-GlcNAc-(1-&gt;4)-beta-D-GlcNAc)-L-asparaginyl-[protein] (N-glucan mannose isomer 8A1,2,3B1,3) + 3 H2O = N(4)-(alpha-D-Man-(1-&gt;3)-[alpha-D-Man-(1-&gt;3)-[alpha-D-Man-(1-&gt;6)]-alpha-D-Man-(1-&gt;6)]-beta-D-Man-(1-&gt;4)-beta-D-GlcNAc-(1-&gt;4)-beta-D-GlcNAc)-L-asparaginyl-[protein] (N-glucan mannose isomer 5A1,2) + 3 beta-D-mannose</text>
        <dbReference type="Rhea" id="RHEA:56028"/>
        <dbReference type="Rhea" id="RHEA-COMP:14358"/>
        <dbReference type="Rhea" id="RHEA-COMP:14367"/>
        <dbReference type="ChEBI" id="CHEBI:15377"/>
        <dbReference type="ChEBI" id="CHEBI:28563"/>
        <dbReference type="ChEBI" id="CHEBI:59087"/>
        <dbReference type="ChEBI" id="CHEBI:60628"/>
        <dbReference type="EC" id="3.2.1.113"/>
    </reaction>
</comment>
<feature type="chain" id="PRO_5040797711" description="alpha-1,2-Mannosidase" evidence="13">
    <location>
        <begin position="19"/>
        <end position="587"/>
    </location>
</feature>
<dbReference type="InterPro" id="IPR012341">
    <property type="entry name" value="6hp_glycosidase-like_sf"/>
</dbReference>
<dbReference type="InterPro" id="IPR050749">
    <property type="entry name" value="Glycosyl_Hydrolase_47"/>
</dbReference>
<dbReference type="GO" id="GO:0005783">
    <property type="term" value="C:endoplasmic reticulum"/>
    <property type="evidence" value="ECO:0007669"/>
    <property type="project" value="TreeGrafter"/>
</dbReference>
<evidence type="ECO:0000313" key="15">
    <source>
        <dbReference type="Proteomes" id="UP001140502"/>
    </source>
</evidence>
<dbReference type="GO" id="GO:0005509">
    <property type="term" value="F:calcium ion binding"/>
    <property type="evidence" value="ECO:0007669"/>
    <property type="project" value="InterPro"/>
</dbReference>
<dbReference type="OrthoDB" id="8118055at2759"/>
<evidence type="ECO:0000256" key="9">
    <source>
        <dbReference type="ARBA" id="ARBA00047669"/>
    </source>
</evidence>
<evidence type="ECO:0000256" key="10">
    <source>
        <dbReference type="ARBA" id="ARBA00048605"/>
    </source>
</evidence>
<evidence type="ECO:0000256" key="1">
    <source>
        <dbReference type="ARBA" id="ARBA00001913"/>
    </source>
</evidence>
<dbReference type="PRINTS" id="PR00747">
    <property type="entry name" value="GLYHDRLASE47"/>
</dbReference>
<evidence type="ECO:0000256" key="5">
    <source>
        <dbReference type="ARBA" id="ARBA00022801"/>
    </source>
</evidence>
<accession>A0A9W9BK92</accession>
<evidence type="ECO:0000256" key="11">
    <source>
        <dbReference type="PIRSR" id="PIRSR601382-3"/>
    </source>
</evidence>
<dbReference type="EMBL" id="JAPEUR010000196">
    <property type="protein sequence ID" value="KAJ4315734.1"/>
    <property type="molecule type" value="Genomic_DNA"/>
</dbReference>
<feature type="disulfide bond" evidence="11">
    <location>
        <begin position="352"/>
        <end position="381"/>
    </location>
</feature>
<evidence type="ECO:0000256" key="12">
    <source>
        <dbReference type="RuleBase" id="RU361193"/>
    </source>
</evidence>
<keyword evidence="15" id="KW-1185">Reference proteome</keyword>
<keyword evidence="4 13" id="KW-0732">Signal</keyword>
<dbReference type="Proteomes" id="UP001140502">
    <property type="component" value="Unassembled WGS sequence"/>
</dbReference>
<sequence length="587" mass="65908">MLLVRVLPLIVSLAGCACTMIPKTPNYDGENHRFDKTYQPPIKILKEPAYRDDVEKAGAIAEAFRHSWMGYYTYAFPKDTLHPLSRTFENNLSGFGSTAIESLTTAIIMGEKAIVDRILWFISSATFTVTKLVGEEVDVYEATVRLIGSMVSAYDLLNGPYRKNAIVMNQMNALLDQSILLADALKVAFGSKTRIPAGGILMTPMIQRSGRLETTLGAAGGMGVELDAIHHRSGLKKLWKNFVNGFKALVRQPILHDEIIPGLFPDMLNTKQGGFFSKQGGFTKNTAPFYSGMMKLRNLDAMRYKRTGVQWAKSAEAMIEHLTSYPKDHENLTFLGAYRNSQRIPRADITSCSAGAMFILGGVTLGKQRYIEFGLRIAESCWTVASSMPSGLPPRQFKWVDVEFTAGTMRNPLPPVHFEALANQTGFWPTQRSYTLGPDLLETMYYAYRITGDTKWQDRAWDMFVSINSSCRVANGFVGINDVTVKDGYDLEGNPVMNKGQWINRMEGEWMSRTLKYLYLIFAPEGPWQLQWNADGPFVFSHGGHLIQKPLWRSRDTSGKQRRPILLDWDEIEVDPEASYHSAGYEG</sequence>
<dbReference type="AlphaFoldDB" id="A0A9W9BK92"/>
<keyword evidence="6 11" id="KW-1015">Disulfide bond</keyword>
<dbReference type="GO" id="GO:0036503">
    <property type="term" value="P:ERAD pathway"/>
    <property type="evidence" value="ECO:0007669"/>
    <property type="project" value="UniProtKB-ARBA"/>
</dbReference>
<proteinExistence type="inferred from homology"/>
<comment type="caution">
    <text evidence="14">The sequence shown here is derived from an EMBL/GenBank/DDBJ whole genome shotgun (WGS) entry which is preliminary data.</text>
</comment>
<protein>
    <recommendedName>
        <fullName evidence="12">alpha-1,2-Mannosidase</fullName>
        <ecNumber evidence="12">3.2.1.-</ecNumber>
    </recommendedName>
</protein>
<evidence type="ECO:0000256" key="13">
    <source>
        <dbReference type="SAM" id="SignalP"/>
    </source>
</evidence>
<evidence type="ECO:0000256" key="7">
    <source>
        <dbReference type="ARBA" id="ARBA00023180"/>
    </source>
</evidence>
<feature type="signal peptide" evidence="13">
    <location>
        <begin position="1"/>
        <end position="18"/>
    </location>
</feature>
<comment type="pathway">
    <text evidence="2">Protein modification; protein glycosylation.</text>
</comment>
<dbReference type="SUPFAM" id="SSF48225">
    <property type="entry name" value="Seven-hairpin glycosidases"/>
    <property type="match status" value="1"/>
</dbReference>
<evidence type="ECO:0000313" key="14">
    <source>
        <dbReference type="EMBL" id="KAJ4315734.1"/>
    </source>
</evidence>
<organism evidence="14 15">
    <name type="scientific">Fusarium piperis</name>
    <dbReference type="NCBI Taxonomy" id="1435070"/>
    <lineage>
        <taxon>Eukaryota</taxon>
        <taxon>Fungi</taxon>
        <taxon>Dikarya</taxon>
        <taxon>Ascomycota</taxon>
        <taxon>Pezizomycotina</taxon>
        <taxon>Sordariomycetes</taxon>
        <taxon>Hypocreomycetidae</taxon>
        <taxon>Hypocreales</taxon>
        <taxon>Nectriaceae</taxon>
        <taxon>Fusarium</taxon>
        <taxon>Fusarium solani species complex</taxon>
    </lineage>
</organism>
<keyword evidence="8 12" id="KW-0326">Glycosidase</keyword>
<dbReference type="Pfam" id="PF01532">
    <property type="entry name" value="Glyco_hydro_47"/>
    <property type="match status" value="1"/>
</dbReference>
<dbReference type="GO" id="GO:0016020">
    <property type="term" value="C:membrane"/>
    <property type="evidence" value="ECO:0007669"/>
    <property type="project" value="InterPro"/>
</dbReference>
<dbReference type="GO" id="GO:0005975">
    <property type="term" value="P:carbohydrate metabolic process"/>
    <property type="evidence" value="ECO:0007669"/>
    <property type="project" value="InterPro"/>
</dbReference>
<keyword evidence="5 12" id="KW-0378">Hydrolase</keyword>
<dbReference type="GO" id="GO:0004571">
    <property type="term" value="F:mannosyl-oligosaccharide 1,2-alpha-mannosidase activity"/>
    <property type="evidence" value="ECO:0007669"/>
    <property type="project" value="UniProtKB-EC"/>
</dbReference>
<keyword evidence="7" id="KW-0325">Glycoprotein</keyword>